<proteinExistence type="predicted"/>
<feature type="region of interest" description="Disordered" evidence="1">
    <location>
        <begin position="45"/>
        <end position="70"/>
    </location>
</feature>
<evidence type="ECO:0000256" key="1">
    <source>
        <dbReference type="SAM" id="MobiDB-lite"/>
    </source>
</evidence>
<feature type="region of interest" description="Disordered" evidence="1">
    <location>
        <begin position="198"/>
        <end position="218"/>
    </location>
</feature>
<accession>A0A4Q4Q126</accession>
<gene>
    <name evidence="2" type="ORF">AA0113_g11897</name>
</gene>
<evidence type="ECO:0000313" key="2">
    <source>
        <dbReference type="EMBL" id="RYO31165.1"/>
    </source>
</evidence>
<organism evidence="2 3">
    <name type="scientific">Alternaria arborescens</name>
    <dbReference type="NCBI Taxonomy" id="156630"/>
    <lineage>
        <taxon>Eukaryota</taxon>
        <taxon>Fungi</taxon>
        <taxon>Dikarya</taxon>
        <taxon>Ascomycota</taxon>
        <taxon>Pezizomycotina</taxon>
        <taxon>Dothideomycetes</taxon>
        <taxon>Pleosporomycetidae</taxon>
        <taxon>Pleosporales</taxon>
        <taxon>Pleosporineae</taxon>
        <taxon>Pleosporaceae</taxon>
        <taxon>Alternaria</taxon>
        <taxon>Alternaria sect. Alternaria</taxon>
    </lineage>
</organism>
<comment type="caution">
    <text evidence="2">The sequence shown here is derived from an EMBL/GenBank/DDBJ whole genome shotgun (WGS) entry which is preliminary data.</text>
</comment>
<dbReference type="EMBL" id="PEJP01000079">
    <property type="protein sequence ID" value="RYO31165.1"/>
    <property type="molecule type" value="Genomic_DNA"/>
</dbReference>
<evidence type="ECO:0000313" key="3">
    <source>
        <dbReference type="Proteomes" id="UP000293823"/>
    </source>
</evidence>
<feature type="region of interest" description="Disordered" evidence="1">
    <location>
        <begin position="97"/>
        <end position="123"/>
    </location>
</feature>
<feature type="compositionally biased region" description="Pro residues" evidence="1">
    <location>
        <begin position="203"/>
        <end position="218"/>
    </location>
</feature>
<name>A0A4Q4Q126_9PLEO</name>
<dbReference type="AlphaFoldDB" id="A0A4Q4Q126"/>
<dbReference type="Proteomes" id="UP000293823">
    <property type="component" value="Unassembled WGS sequence"/>
</dbReference>
<sequence>MVRQFSDVDTAEERSSTTLWTAHTSRCAEEIAVRHQSSCRGRVRVGEGVPSHRAPRYSGQRDLQDHSDARYSRSLWSRRRATSTPRLVPLLPRCTAHTTLSPTHDARNSLRRLPHNQPARPLQTRDHREANAGLLIAFRPARSQSPGVHSFPLIHSLPTNNYNSIDWTPALAEAHTSAHLLLPSLQHMFREPVQVATDTLEASPPPLPPPPTWPGFRL</sequence>
<keyword evidence="3" id="KW-1185">Reference proteome</keyword>
<reference evidence="3" key="1">
    <citation type="journal article" date="2019" name="bioRxiv">
        <title>Genomics, evolutionary history and diagnostics of the Alternaria alternata species group including apple and Asian pear pathotypes.</title>
        <authorList>
            <person name="Armitage A.D."/>
            <person name="Cockerton H.M."/>
            <person name="Sreenivasaprasad S."/>
            <person name="Woodhall J.W."/>
            <person name="Lane C.R."/>
            <person name="Harrison R.J."/>
            <person name="Clarkson J.P."/>
        </authorList>
    </citation>
    <scope>NUCLEOTIDE SEQUENCE [LARGE SCALE GENOMIC DNA]</scope>
    <source>
        <strain evidence="3">RGR 97.0016</strain>
    </source>
</reference>
<protein>
    <submittedName>
        <fullName evidence="2">Uncharacterized protein</fullName>
    </submittedName>
</protein>